<accession>A0ABU6GQC0</accession>
<keyword evidence="1" id="KW-1133">Transmembrane helix</keyword>
<keyword evidence="1" id="KW-0472">Membrane</keyword>
<dbReference type="EMBL" id="JARLKZ010000015">
    <property type="protein sequence ID" value="MEC0241954.1"/>
    <property type="molecule type" value="Genomic_DNA"/>
</dbReference>
<comment type="caution">
    <text evidence="2">The sequence shown here is derived from an EMBL/GenBank/DDBJ whole genome shotgun (WGS) entry which is preliminary data.</text>
</comment>
<name>A0ABU6GQC0_9BACL</name>
<dbReference type="RefSeq" id="WP_326089664.1">
    <property type="nucleotide sequence ID" value="NZ_JARLKZ010000015.1"/>
</dbReference>
<evidence type="ECO:0000313" key="3">
    <source>
        <dbReference type="Proteomes" id="UP001344632"/>
    </source>
</evidence>
<gene>
    <name evidence="2" type="ORF">P4H66_19310</name>
</gene>
<dbReference type="Proteomes" id="UP001344632">
    <property type="component" value="Unassembled WGS sequence"/>
</dbReference>
<keyword evidence="1" id="KW-0812">Transmembrane</keyword>
<evidence type="ECO:0000256" key="1">
    <source>
        <dbReference type="SAM" id="Phobius"/>
    </source>
</evidence>
<feature type="transmembrane region" description="Helical" evidence="1">
    <location>
        <begin position="31"/>
        <end position="53"/>
    </location>
</feature>
<organism evidence="2 3">
    <name type="scientific">Paenibacillus dokdonensis</name>
    <dbReference type="NCBI Taxonomy" id="2567944"/>
    <lineage>
        <taxon>Bacteria</taxon>
        <taxon>Bacillati</taxon>
        <taxon>Bacillota</taxon>
        <taxon>Bacilli</taxon>
        <taxon>Bacillales</taxon>
        <taxon>Paenibacillaceae</taxon>
        <taxon>Paenibacillus</taxon>
    </lineage>
</organism>
<keyword evidence="3" id="KW-1185">Reference proteome</keyword>
<evidence type="ECO:0000313" key="2">
    <source>
        <dbReference type="EMBL" id="MEC0241954.1"/>
    </source>
</evidence>
<protein>
    <submittedName>
        <fullName evidence="2">Uncharacterized protein</fullName>
    </submittedName>
</protein>
<sequence>MMLPFDGGIKQHIRTQAKEMMLGALEGAGDVIIDCAYSIALIGGGLSILFHVVGWSKGKRVTGILVLGYTLIKYLLG</sequence>
<proteinExistence type="predicted"/>
<reference evidence="2 3" key="1">
    <citation type="submission" date="2023-03" db="EMBL/GenBank/DDBJ databases">
        <title>Bacillus Genome Sequencing.</title>
        <authorList>
            <person name="Dunlap C."/>
        </authorList>
    </citation>
    <scope>NUCLEOTIDE SEQUENCE [LARGE SCALE GENOMIC DNA]</scope>
    <source>
        <strain evidence="2 3">BD-525</strain>
    </source>
</reference>